<evidence type="ECO:0000313" key="4">
    <source>
        <dbReference type="Proteomes" id="UP000825935"/>
    </source>
</evidence>
<feature type="repeat" description="PPR" evidence="2">
    <location>
        <begin position="178"/>
        <end position="212"/>
    </location>
</feature>
<gene>
    <name evidence="3" type="ORF">KP509_30G037100</name>
</gene>
<dbReference type="AlphaFoldDB" id="A0A8T2R2N4"/>
<dbReference type="Proteomes" id="UP000825935">
    <property type="component" value="Chromosome 30"/>
</dbReference>
<dbReference type="PANTHER" id="PTHR24015:SF548">
    <property type="entry name" value="OS08G0340900 PROTEIN"/>
    <property type="match status" value="1"/>
</dbReference>
<name>A0A8T2R2N4_CERRI</name>
<dbReference type="OrthoDB" id="1879995at2759"/>
<dbReference type="InterPro" id="IPR011990">
    <property type="entry name" value="TPR-like_helical_dom_sf"/>
</dbReference>
<dbReference type="FunFam" id="1.25.40.10:FF:000090">
    <property type="entry name" value="Pentatricopeptide repeat-containing protein, chloroplastic"/>
    <property type="match status" value="1"/>
</dbReference>
<evidence type="ECO:0008006" key="5">
    <source>
        <dbReference type="Google" id="ProtNLM"/>
    </source>
</evidence>
<feature type="repeat" description="PPR" evidence="2">
    <location>
        <begin position="280"/>
        <end position="314"/>
    </location>
</feature>
<dbReference type="FunFam" id="1.25.40.10:FF:000031">
    <property type="entry name" value="Pentatricopeptide repeat-containing protein mitochondrial"/>
    <property type="match status" value="1"/>
</dbReference>
<proteinExistence type="predicted"/>
<evidence type="ECO:0000313" key="3">
    <source>
        <dbReference type="EMBL" id="KAH7290220.1"/>
    </source>
</evidence>
<dbReference type="InterPro" id="IPR002885">
    <property type="entry name" value="PPR_rpt"/>
</dbReference>
<evidence type="ECO:0000256" key="2">
    <source>
        <dbReference type="PROSITE-ProRule" id="PRU00708"/>
    </source>
</evidence>
<protein>
    <recommendedName>
        <fullName evidence="5">Pentatricopeptide repeat-containing protein</fullName>
    </recommendedName>
</protein>
<keyword evidence="4" id="KW-1185">Reference proteome</keyword>
<dbReference type="PANTHER" id="PTHR24015">
    <property type="entry name" value="OS07G0578800 PROTEIN-RELATED"/>
    <property type="match status" value="1"/>
</dbReference>
<dbReference type="NCBIfam" id="TIGR00756">
    <property type="entry name" value="PPR"/>
    <property type="match status" value="4"/>
</dbReference>
<dbReference type="Gene3D" id="1.25.40.10">
    <property type="entry name" value="Tetratricopeptide repeat domain"/>
    <property type="match status" value="3"/>
</dbReference>
<accession>A0A8T2R2N4</accession>
<evidence type="ECO:0000256" key="1">
    <source>
        <dbReference type="ARBA" id="ARBA00022737"/>
    </source>
</evidence>
<dbReference type="InterPro" id="IPR046960">
    <property type="entry name" value="PPR_At4g14850-like_plant"/>
</dbReference>
<feature type="repeat" description="PPR" evidence="2">
    <location>
        <begin position="382"/>
        <end position="416"/>
    </location>
</feature>
<dbReference type="Pfam" id="PF13041">
    <property type="entry name" value="PPR_2"/>
    <property type="match status" value="4"/>
</dbReference>
<dbReference type="FunFam" id="1.25.40.10:FF:000344">
    <property type="entry name" value="Pentatricopeptide repeat-containing protein"/>
    <property type="match status" value="1"/>
</dbReference>
<dbReference type="PROSITE" id="PS51375">
    <property type="entry name" value="PPR"/>
    <property type="match status" value="6"/>
</dbReference>
<organism evidence="3 4">
    <name type="scientific">Ceratopteris richardii</name>
    <name type="common">Triangle waterfern</name>
    <dbReference type="NCBI Taxonomy" id="49495"/>
    <lineage>
        <taxon>Eukaryota</taxon>
        <taxon>Viridiplantae</taxon>
        <taxon>Streptophyta</taxon>
        <taxon>Embryophyta</taxon>
        <taxon>Tracheophyta</taxon>
        <taxon>Polypodiopsida</taxon>
        <taxon>Polypodiidae</taxon>
        <taxon>Polypodiales</taxon>
        <taxon>Pteridineae</taxon>
        <taxon>Pteridaceae</taxon>
        <taxon>Parkerioideae</taxon>
        <taxon>Ceratopteris</taxon>
    </lineage>
</organism>
<keyword evidence="1" id="KW-0677">Repeat</keyword>
<dbReference type="GO" id="GO:0009451">
    <property type="term" value="P:RNA modification"/>
    <property type="evidence" value="ECO:0007669"/>
    <property type="project" value="InterPro"/>
</dbReference>
<reference evidence="3" key="1">
    <citation type="submission" date="2021-08" db="EMBL/GenBank/DDBJ databases">
        <title>WGS assembly of Ceratopteris richardii.</title>
        <authorList>
            <person name="Marchant D.B."/>
            <person name="Chen G."/>
            <person name="Jenkins J."/>
            <person name="Shu S."/>
            <person name="Leebens-Mack J."/>
            <person name="Grimwood J."/>
            <person name="Schmutz J."/>
            <person name="Soltis P."/>
            <person name="Soltis D."/>
            <person name="Chen Z.-H."/>
        </authorList>
    </citation>
    <scope>NUCLEOTIDE SEQUENCE</scope>
    <source>
        <strain evidence="3">Whitten #5841</strain>
        <tissue evidence="3">Leaf</tissue>
    </source>
</reference>
<sequence>MNRHLLRAEDTEFVGLLRACSRAKDLRAGVRLHAELLKEGIPEISFLVQDALVQMYVKCGAVLKAYELLVGLRVKNTTSWNNVIAAFIGCGQCPEALDCFDQLKRQGVPANSVTFSCALKACARIRAVSKGEQIHDEIAIQGLLGCSIILGAALVDMYAKCGSLIMAEQVLKSLPNRNVITWTALVSGFALHGHGHDALRCFELMLHEGLSPDAVTFVGVLKACGNIKAAAKGERFHDEIIRKGLLRGNNVLLAALIDMYVKCGCLMKAWDILEENPDSDVFCWTSLIEGYVEQGLSEEALECFKLMKQKGVSPTTVTFASVLKACGSIGAVESGEQIHEEISRQGLLLDDFVLGSALVDMYVKCGALLKAKKARDQLPVHDLVSWTTLIAGYAQQGQNQEALNCFKQMEHFDVSPNEVTFTCILNACSHSGLVEEGEMYFTLMYTNYGIKPVLEHYACMVDLYGRAGLFNLAISFVSKIPFDDYMAVWRSVLKACEKRKDVTIGRWAFEHALQIHNGDAALYDLMSNIYRSAGMQENMESIEAVRAESKSWEKMVSF</sequence>
<dbReference type="Pfam" id="PF01535">
    <property type="entry name" value="PPR"/>
    <property type="match status" value="1"/>
</dbReference>
<comment type="caution">
    <text evidence="3">The sequence shown here is derived from an EMBL/GenBank/DDBJ whole genome shotgun (WGS) entry which is preliminary data.</text>
</comment>
<feature type="repeat" description="PPR" evidence="2">
    <location>
        <begin position="76"/>
        <end position="110"/>
    </location>
</feature>
<feature type="repeat" description="PPR" evidence="2">
    <location>
        <begin position="417"/>
        <end position="452"/>
    </location>
</feature>
<dbReference type="EMBL" id="CM035435">
    <property type="protein sequence ID" value="KAH7290220.1"/>
    <property type="molecule type" value="Genomic_DNA"/>
</dbReference>
<dbReference type="GO" id="GO:0003723">
    <property type="term" value="F:RNA binding"/>
    <property type="evidence" value="ECO:0007669"/>
    <property type="project" value="InterPro"/>
</dbReference>
<feature type="repeat" description="PPR" evidence="2">
    <location>
        <begin position="315"/>
        <end position="349"/>
    </location>
</feature>